<keyword evidence="2" id="KW-1185">Reference proteome</keyword>
<evidence type="ECO:0000313" key="1">
    <source>
        <dbReference type="EMBL" id="CAH1109325.1"/>
    </source>
</evidence>
<dbReference type="Proteomes" id="UP001153636">
    <property type="component" value="Chromosome 4"/>
</dbReference>
<dbReference type="OrthoDB" id="6755725at2759"/>
<gene>
    <name evidence="1" type="ORF">PSYICH_LOCUS9964</name>
</gene>
<accession>A0A9P0GGW5</accession>
<protein>
    <submittedName>
        <fullName evidence="1">Uncharacterized protein</fullName>
    </submittedName>
</protein>
<name>A0A9P0GGW5_9CUCU</name>
<organism evidence="1 2">
    <name type="scientific">Psylliodes chrysocephalus</name>
    <dbReference type="NCBI Taxonomy" id="3402493"/>
    <lineage>
        <taxon>Eukaryota</taxon>
        <taxon>Metazoa</taxon>
        <taxon>Ecdysozoa</taxon>
        <taxon>Arthropoda</taxon>
        <taxon>Hexapoda</taxon>
        <taxon>Insecta</taxon>
        <taxon>Pterygota</taxon>
        <taxon>Neoptera</taxon>
        <taxon>Endopterygota</taxon>
        <taxon>Coleoptera</taxon>
        <taxon>Polyphaga</taxon>
        <taxon>Cucujiformia</taxon>
        <taxon>Chrysomeloidea</taxon>
        <taxon>Chrysomelidae</taxon>
        <taxon>Galerucinae</taxon>
        <taxon>Alticini</taxon>
        <taxon>Psylliodes</taxon>
    </lineage>
</organism>
<reference evidence="1" key="1">
    <citation type="submission" date="2022-01" db="EMBL/GenBank/DDBJ databases">
        <authorList>
            <person name="King R."/>
        </authorList>
    </citation>
    <scope>NUCLEOTIDE SEQUENCE</scope>
</reference>
<evidence type="ECO:0000313" key="2">
    <source>
        <dbReference type="Proteomes" id="UP001153636"/>
    </source>
</evidence>
<sequence length="115" mass="13799">MHYVVHTVKRLESIKITFPIRGYSYLECGKNMGLVNLKTRMKVPNDWYELLRNFRKNPNPFIAIEMKQSIVRDWTKFFKTKFVSKCPFPIQSIREIICQKDHSRLLSYRFSYSGT</sequence>
<dbReference type="EMBL" id="OV651816">
    <property type="protein sequence ID" value="CAH1109325.1"/>
    <property type="molecule type" value="Genomic_DNA"/>
</dbReference>
<dbReference type="AlphaFoldDB" id="A0A9P0GGW5"/>
<proteinExistence type="predicted"/>